<dbReference type="SUPFAM" id="SSF46689">
    <property type="entry name" value="Homeodomain-like"/>
    <property type="match status" value="1"/>
</dbReference>
<dbReference type="PANTHER" id="PTHR43479:SF22">
    <property type="entry name" value="TRANSCRIPTIONAL REGULATOR, TETR FAMILY"/>
    <property type="match status" value="1"/>
</dbReference>
<dbReference type="InterPro" id="IPR001647">
    <property type="entry name" value="HTH_TetR"/>
</dbReference>
<dbReference type="STRING" id="483937.AMQ84_22005"/>
<dbReference type="PANTHER" id="PTHR43479">
    <property type="entry name" value="ACREF/ENVCD OPERON REPRESSOR-RELATED"/>
    <property type="match status" value="1"/>
</dbReference>
<accession>A0A0E4CZK8</accession>
<evidence type="ECO:0000259" key="3">
    <source>
        <dbReference type="PROSITE" id="PS50977"/>
    </source>
</evidence>
<feature type="domain" description="HTH tetR-type" evidence="3">
    <location>
        <begin position="7"/>
        <end position="67"/>
    </location>
</feature>
<evidence type="ECO:0000313" key="4">
    <source>
        <dbReference type="EMBL" id="CQR58692.1"/>
    </source>
</evidence>
<dbReference type="Gene3D" id="1.10.357.10">
    <property type="entry name" value="Tetracycline Repressor, domain 2"/>
    <property type="match status" value="1"/>
</dbReference>
<dbReference type="RefSeq" id="WP_020426787.1">
    <property type="nucleotide sequence ID" value="NZ_AGBD01000233.1"/>
</dbReference>
<dbReference type="AlphaFoldDB" id="A0A0E4CZK8"/>
<dbReference type="Proteomes" id="UP000033163">
    <property type="component" value="Chromosome I"/>
</dbReference>
<dbReference type="HOGENOM" id="CLU_063824_1_1_9"/>
<dbReference type="PROSITE" id="PS50977">
    <property type="entry name" value="HTH_TETR_2"/>
    <property type="match status" value="1"/>
</dbReference>
<feature type="DNA-binding region" description="H-T-H motif" evidence="2">
    <location>
        <begin position="30"/>
        <end position="49"/>
    </location>
</feature>
<organism evidence="4 5">
    <name type="scientific">Paenibacillus riograndensis SBR5</name>
    <dbReference type="NCBI Taxonomy" id="1073571"/>
    <lineage>
        <taxon>Bacteria</taxon>
        <taxon>Bacillati</taxon>
        <taxon>Bacillota</taxon>
        <taxon>Bacilli</taxon>
        <taxon>Bacillales</taxon>
        <taxon>Paenibacillaceae</taxon>
        <taxon>Paenibacillus</taxon>
        <taxon>Paenibacillus sonchi group</taxon>
    </lineage>
</organism>
<reference evidence="5" key="1">
    <citation type="submission" date="2015-03" db="EMBL/GenBank/DDBJ databases">
        <authorList>
            <person name="Wibberg D."/>
        </authorList>
    </citation>
    <scope>NUCLEOTIDE SEQUENCE [LARGE SCALE GENOMIC DNA]</scope>
</reference>
<protein>
    <submittedName>
        <fullName evidence="4">Regulatory protein TetR</fullName>
    </submittedName>
</protein>
<name>A0A0E4CZK8_9BACL</name>
<dbReference type="EMBL" id="LN831776">
    <property type="protein sequence ID" value="CQR58692.1"/>
    <property type="molecule type" value="Genomic_DNA"/>
</dbReference>
<dbReference type="Pfam" id="PF00440">
    <property type="entry name" value="TetR_N"/>
    <property type="match status" value="1"/>
</dbReference>
<evidence type="ECO:0000256" key="1">
    <source>
        <dbReference type="ARBA" id="ARBA00023125"/>
    </source>
</evidence>
<dbReference type="GO" id="GO:0003677">
    <property type="term" value="F:DNA binding"/>
    <property type="evidence" value="ECO:0007669"/>
    <property type="project" value="UniProtKB-UniRule"/>
</dbReference>
<keyword evidence="1 2" id="KW-0238">DNA-binding</keyword>
<dbReference type="InterPro" id="IPR009057">
    <property type="entry name" value="Homeodomain-like_sf"/>
</dbReference>
<sequence length="309" mass="35140">MAADKTTDKKEQIIKTAMQLFAVKGSSSTSMQEIAELCGISKGSLYLVFKSKEELERSIYIYCFRMIRDPLQQEEQNSSRTPREKLRNQIEILLHHVYELREFFQRQFQELAGKGMTDAPEWLRKINGPLLKWSQNKLETLYGKEVLPYTGELFLLGHGMIHSYIFLLFNHESFVSIPRLANHLVDVLDIVVAGLHAGRPAPLFSSIALESWMENYEAGSHRNPLQLLKEMKERLHAGSGADPHSTEDALESIAILESEILMPHPRKAIILGMIGNLQSYPAVHPQLEDLKKLCSFHMQGVCGFHEPGI</sequence>
<dbReference type="InterPro" id="IPR050624">
    <property type="entry name" value="HTH-type_Tx_Regulator"/>
</dbReference>
<dbReference type="PATRIC" id="fig|1073571.4.peg.6781"/>
<proteinExistence type="predicted"/>
<evidence type="ECO:0000313" key="5">
    <source>
        <dbReference type="Proteomes" id="UP000033163"/>
    </source>
</evidence>
<dbReference type="PRINTS" id="PR00455">
    <property type="entry name" value="HTHTETR"/>
</dbReference>
<gene>
    <name evidence="4" type="ORF">PRIO_6345</name>
</gene>
<dbReference type="KEGG" id="pri:PRIO_6345"/>
<evidence type="ECO:0000256" key="2">
    <source>
        <dbReference type="PROSITE-ProRule" id="PRU00335"/>
    </source>
</evidence>